<protein>
    <submittedName>
        <fullName evidence="1">Uncharacterized protein</fullName>
    </submittedName>
</protein>
<comment type="caution">
    <text evidence="1">The sequence shown here is derived from an EMBL/GenBank/DDBJ whole genome shotgun (WGS) entry which is preliminary data.</text>
</comment>
<dbReference type="EMBL" id="JAOB01000090">
    <property type="protein sequence ID" value="EUA08877.1"/>
    <property type="molecule type" value="Genomic_DNA"/>
</dbReference>
<proteinExistence type="predicted"/>
<evidence type="ECO:0000313" key="1">
    <source>
        <dbReference type="EMBL" id="EUA08877.1"/>
    </source>
</evidence>
<sequence>MVLMTGSGCADARPAPAVSDNATAPTAVASLGDKNVTIYEHLSTNSSPDIGRRSYQLSVYTLW</sequence>
<organism evidence="1">
    <name type="scientific">Mycobacterium xenopi 4042</name>
    <dbReference type="NCBI Taxonomy" id="1299334"/>
    <lineage>
        <taxon>Bacteria</taxon>
        <taxon>Bacillati</taxon>
        <taxon>Actinomycetota</taxon>
        <taxon>Actinomycetes</taxon>
        <taxon>Mycobacteriales</taxon>
        <taxon>Mycobacteriaceae</taxon>
        <taxon>Mycobacterium</taxon>
    </lineage>
</organism>
<accession>X7YNV6</accession>
<dbReference type="AlphaFoldDB" id="X7YNV6"/>
<name>X7YNV6_MYCXE</name>
<gene>
    <name evidence="1" type="ORF">I553_9934</name>
</gene>
<reference evidence="1" key="1">
    <citation type="submission" date="2014-01" db="EMBL/GenBank/DDBJ databases">
        <authorList>
            <person name="Brown-Elliot B."/>
            <person name="Wallace R."/>
            <person name="Lenaerts A."/>
            <person name="Ordway D."/>
            <person name="DeGroote M.A."/>
            <person name="Parker T."/>
            <person name="Sizemore C."/>
            <person name="Tallon L.J."/>
            <person name="Sadzewicz L.K."/>
            <person name="Sengamalay N."/>
            <person name="Fraser C.M."/>
            <person name="Hine E."/>
            <person name="Shefchek K.A."/>
            <person name="Das S.P."/>
            <person name="Tettelin H."/>
        </authorList>
    </citation>
    <scope>NUCLEOTIDE SEQUENCE [LARGE SCALE GENOMIC DNA]</scope>
    <source>
        <strain evidence="1">4042</strain>
    </source>
</reference>